<accession>A0ABR4P4E4</accession>
<organism evidence="3 4">
    <name type="scientific">Phlyctema vagabunda</name>
    <dbReference type="NCBI Taxonomy" id="108571"/>
    <lineage>
        <taxon>Eukaryota</taxon>
        <taxon>Fungi</taxon>
        <taxon>Dikarya</taxon>
        <taxon>Ascomycota</taxon>
        <taxon>Pezizomycotina</taxon>
        <taxon>Leotiomycetes</taxon>
        <taxon>Helotiales</taxon>
        <taxon>Dermateaceae</taxon>
        <taxon>Phlyctema</taxon>
    </lineage>
</organism>
<evidence type="ECO:0000256" key="1">
    <source>
        <dbReference type="SAM" id="MobiDB-lite"/>
    </source>
</evidence>
<reference evidence="3 4" key="1">
    <citation type="submission" date="2024-06" db="EMBL/GenBank/DDBJ databases">
        <title>Complete genome of Phlyctema vagabunda strain 19-DSS-EL-015.</title>
        <authorList>
            <person name="Fiorenzani C."/>
        </authorList>
    </citation>
    <scope>NUCLEOTIDE SEQUENCE [LARGE SCALE GENOMIC DNA]</scope>
    <source>
        <strain evidence="3 4">19-DSS-EL-015</strain>
    </source>
</reference>
<evidence type="ECO:0000313" key="4">
    <source>
        <dbReference type="Proteomes" id="UP001629113"/>
    </source>
</evidence>
<feature type="compositionally biased region" description="Acidic residues" evidence="1">
    <location>
        <begin position="183"/>
        <end position="192"/>
    </location>
</feature>
<feature type="compositionally biased region" description="Acidic residues" evidence="1">
    <location>
        <begin position="279"/>
        <end position="289"/>
    </location>
</feature>
<name>A0ABR4P4E4_9HELO</name>
<dbReference type="EMBL" id="JBFCZG010000010">
    <property type="protein sequence ID" value="KAL3418057.1"/>
    <property type="molecule type" value="Genomic_DNA"/>
</dbReference>
<evidence type="ECO:0000259" key="2">
    <source>
        <dbReference type="Pfam" id="PF09816"/>
    </source>
</evidence>
<dbReference type="InterPro" id="IPR019194">
    <property type="entry name" value="Tscrpt_elong_fac_Eaf_N"/>
</dbReference>
<feature type="domain" description="Transcription elongation factor Eaf N-terminal" evidence="2">
    <location>
        <begin position="12"/>
        <end position="110"/>
    </location>
</feature>
<feature type="compositionally biased region" description="Basic and acidic residues" evidence="1">
    <location>
        <begin position="160"/>
        <end position="170"/>
    </location>
</feature>
<comment type="caution">
    <text evidence="3">The sequence shown here is derived from an EMBL/GenBank/DDBJ whole genome shotgun (WGS) entry which is preliminary data.</text>
</comment>
<feature type="compositionally biased region" description="Acidic residues" evidence="1">
    <location>
        <begin position="258"/>
        <end position="270"/>
    </location>
</feature>
<protein>
    <submittedName>
        <fullName evidence="3">ELL-associated factor</fullName>
    </submittedName>
</protein>
<feature type="compositionally biased region" description="Polar residues" evidence="1">
    <location>
        <begin position="201"/>
        <end position="216"/>
    </location>
</feature>
<feature type="region of interest" description="Disordered" evidence="1">
    <location>
        <begin position="130"/>
        <end position="289"/>
    </location>
</feature>
<proteinExistence type="predicted"/>
<sequence>MASVDIDKPGKYPIVLSDALLGLTPKEVYTGIRYNHKPDPSHNSSTSLHLEPSSTDAQIYDLSLTDNAEKYSYHGVRTSGDGQYLLIFDPEKKHFVLHRVDSTFDMNLVGTPWENSVSALQKDYTQIEPPVKPLTAAAPQKSATTTTKSTKPKSTAAAKTETKKKAAEKAKKAKHVARQPTPDADEDSDDGLTVEYPDGPGSQQYQYQSTPVFTRQVSEDISDEDEDADGDFEDIEPERNQDVDHLELPSPINNAGSIEDEMELDLEAELEQALKETENADESSESEEE</sequence>
<gene>
    <name evidence="3" type="ORF">PVAG01_11067</name>
</gene>
<evidence type="ECO:0000313" key="3">
    <source>
        <dbReference type="EMBL" id="KAL3418057.1"/>
    </source>
</evidence>
<dbReference type="Proteomes" id="UP001629113">
    <property type="component" value="Unassembled WGS sequence"/>
</dbReference>
<feature type="compositionally biased region" description="Basic and acidic residues" evidence="1">
    <location>
        <begin position="237"/>
        <end position="247"/>
    </location>
</feature>
<feature type="compositionally biased region" description="Low complexity" evidence="1">
    <location>
        <begin position="135"/>
        <end position="159"/>
    </location>
</feature>
<dbReference type="Pfam" id="PF09816">
    <property type="entry name" value="EAF"/>
    <property type="match status" value="1"/>
</dbReference>
<keyword evidence="4" id="KW-1185">Reference proteome</keyword>
<feature type="compositionally biased region" description="Acidic residues" evidence="1">
    <location>
        <begin position="220"/>
        <end position="236"/>
    </location>
</feature>